<proteinExistence type="predicted"/>
<comment type="caution">
    <text evidence="1">The sequence shown here is derived from an EMBL/GenBank/DDBJ whole genome shotgun (WGS) entry which is preliminary data.</text>
</comment>
<gene>
    <name evidence="1" type="ORF">AQ490_17490</name>
</gene>
<accession>A0A0T6LVE6</accession>
<dbReference type="Proteomes" id="UP000050867">
    <property type="component" value="Unassembled WGS sequence"/>
</dbReference>
<reference evidence="1 2" key="1">
    <citation type="submission" date="2015-10" db="EMBL/GenBank/DDBJ databases">
        <title>Draft genome sequence of pyrrolomycin-producing Streptomyces vitaminophilus.</title>
        <authorList>
            <person name="Graham D.E."/>
            <person name="Mahan K.M."/>
            <person name="Klingeman D.M."/>
            <person name="Hettich R.L."/>
            <person name="Parry R.J."/>
        </authorList>
    </citation>
    <scope>NUCLEOTIDE SEQUENCE [LARGE SCALE GENOMIC DNA]</scope>
    <source>
        <strain evidence="1 2">ATCC 31673</strain>
    </source>
</reference>
<dbReference type="AlphaFoldDB" id="A0A0T6LVE6"/>
<protein>
    <submittedName>
        <fullName evidence="1">Uncharacterized protein</fullName>
    </submittedName>
</protein>
<dbReference type="EMBL" id="LLZU01000007">
    <property type="protein sequence ID" value="KRV50020.1"/>
    <property type="molecule type" value="Genomic_DNA"/>
</dbReference>
<name>A0A0T6LVE6_WENVI</name>
<sequence length="59" mass="6619">MQSRDLDHVGTPLIHEPDSCAESGWWPCAALSEPLVDHTVVALTRVAAERTHTERRWPS</sequence>
<keyword evidence="2" id="KW-1185">Reference proteome</keyword>
<evidence type="ECO:0000313" key="2">
    <source>
        <dbReference type="Proteomes" id="UP000050867"/>
    </source>
</evidence>
<evidence type="ECO:0000313" key="1">
    <source>
        <dbReference type="EMBL" id="KRV50020.1"/>
    </source>
</evidence>
<organism evidence="1 2">
    <name type="scientific">Wenjunlia vitaminophila</name>
    <name type="common">Streptomyces vitaminophilus</name>
    <dbReference type="NCBI Taxonomy" id="76728"/>
    <lineage>
        <taxon>Bacteria</taxon>
        <taxon>Bacillati</taxon>
        <taxon>Actinomycetota</taxon>
        <taxon>Actinomycetes</taxon>
        <taxon>Kitasatosporales</taxon>
        <taxon>Streptomycetaceae</taxon>
        <taxon>Wenjunlia</taxon>
    </lineage>
</organism>